<feature type="active site" description="Proton donor/acceptor" evidence="6">
    <location>
        <position position="125"/>
    </location>
</feature>
<evidence type="ECO:0000256" key="4">
    <source>
        <dbReference type="ARBA" id="ARBA00023027"/>
    </source>
</evidence>
<name>T0HLT9_9SPHN</name>
<feature type="binding site" evidence="8">
    <location>
        <begin position="296"/>
        <end position="299"/>
    </location>
    <ligand>
        <name>NAD(+)</name>
        <dbReference type="ChEBI" id="CHEBI:57540"/>
    </ligand>
</feature>
<evidence type="ECO:0000256" key="3">
    <source>
        <dbReference type="ARBA" id="ARBA00023002"/>
    </source>
</evidence>
<dbReference type="SUPFAM" id="SSF51735">
    <property type="entry name" value="NAD(P)-binding Rossmann-fold domains"/>
    <property type="match status" value="1"/>
</dbReference>
<dbReference type="EMBL" id="ATIB01000081">
    <property type="protein sequence ID" value="EQA98543.1"/>
    <property type="molecule type" value="Genomic_DNA"/>
</dbReference>
<reference evidence="11 12" key="1">
    <citation type="journal article" date="2013" name="Genome Announc.">
        <title>Draft Genome Sequence of a Hexachlorocyclohexane-Degrading Bacterium, Sphingobium baderi Strain LL03T.</title>
        <authorList>
            <person name="Kaur J."/>
            <person name="Verma H."/>
            <person name="Tripathi C."/>
            <person name="Khurana J.P."/>
            <person name="Lal R."/>
        </authorList>
    </citation>
    <scope>NUCLEOTIDE SEQUENCE [LARGE SCALE GENOMIC DNA]</scope>
    <source>
        <strain evidence="11 12">LL03</strain>
    </source>
</reference>
<keyword evidence="3 5" id="KW-0560">Oxidoreductase</keyword>
<dbReference type="PATRIC" id="fig|1114964.3.peg.3500"/>
<gene>
    <name evidence="11" type="ORF">L485_17825</name>
</gene>
<dbReference type="CDD" id="cd05305">
    <property type="entry name" value="L-AlaDH"/>
    <property type="match status" value="1"/>
</dbReference>
<feature type="binding site" evidence="8">
    <location>
        <position position="249"/>
    </location>
    <ligand>
        <name>NAD(+)</name>
        <dbReference type="ChEBI" id="CHEBI:57540"/>
    </ligand>
</feature>
<evidence type="ECO:0000259" key="10">
    <source>
        <dbReference type="SMART" id="SM01003"/>
    </source>
</evidence>
<protein>
    <recommendedName>
        <fullName evidence="2 5">Alanine dehydrogenase</fullName>
        <ecNumber evidence="2 5">1.4.1.1</ecNumber>
    </recommendedName>
</protein>
<dbReference type="InterPro" id="IPR008143">
    <property type="entry name" value="Ala_DH/PNT_CS2"/>
</dbReference>
<dbReference type="GO" id="GO:0000166">
    <property type="term" value="F:nucleotide binding"/>
    <property type="evidence" value="ECO:0007669"/>
    <property type="project" value="UniProtKB-KW"/>
</dbReference>
<dbReference type="GO" id="GO:0042853">
    <property type="term" value="P:L-alanine catabolic process"/>
    <property type="evidence" value="ECO:0007669"/>
    <property type="project" value="InterPro"/>
</dbReference>
<dbReference type="Gene3D" id="3.40.50.720">
    <property type="entry name" value="NAD(P)-binding Rossmann-like Domain"/>
    <property type="match status" value="2"/>
</dbReference>
<feature type="binding site" evidence="8">
    <location>
        <position position="227"/>
    </location>
    <ligand>
        <name>NAD(+)</name>
        <dbReference type="ChEBI" id="CHEBI:57540"/>
    </ligand>
</feature>
<dbReference type="InterPro" id="IPR007886">
    <property type="entry name" value="AlaDH/PNT_N"/>
</dbReference>
<evidence type="ECO:0000256" key="6">
    <source>
        <dbReference type="PIRSR" id="PIRSR000183-1"/>
    </source>
</evidence>
<dbReference type="PANTHER" id="PTHR42795:SF1">
    <property type="entry name" value="ALANINE DEHYDROGENASE"/>
    <property type="match status" value="1"/>
</dbReference>
<organism evidence="11 12">
    <name type="scientific">Sphingobium baderi LL03</name>
    <dbReference type="NCBI Taxonomy" id="1114964"/>
    <lineage>
        <taxon>Bacteria</taxon>
        <taxon>Pseudomonadati</taxon>
        <taxon>Pseudomonadota</taxon>
        <taxon>Alphaproteobacteria</taxon>
        <taxon>Sphingomonadales</taxon>
        <taxon>Sphingomonadaceae</taxon>
        <taxon>Sphingobium</taxon>
    </lineage>
</organism>
<dbReference type="InterPro" id="IPR036291">
    <property type="entry name" value="NAD(P)-bd_dom_sf"/>
</dbReference>
<dbReference type="Proteomes" id="UP000015524">
    <property type="component" value="Unassembled WGS sequence"/>
</dbReference>
<evidence type="ECO:0000256" key="7">
    <source>
        <dbReference type="PIRSR" id="PIRSR000183-2"/>
    </source>
</evidence>
<dbReference type="SUPFAM" id="SSF52283">
    <property type="entry name" value="Formate/glycerate dehydrogenase catalytic domain-like"/>
    <property type="match status" value="1"/>
</dbReference>
<dbReference type="Pfam" id="PF01262">
    <property type="entry name" value="AlaDh_PNT_C"/>
    <property type="match status" value="1"/>
</dbReference>
<dbReference type="FunFam" id="3.40.50.720:FF:000049">
    <property type="entry name" value="Alanine dehydrogenase"/>
    <property type="match status" value="1"/>
</dbReference>
<feature type="active site" description="Proton donor/acceptor" evidence="6">
    <location>
        <position position="299"/>
    </location>
</feature>
<dbReference type="PANTHER" id="PTHR42795">
    <property type="entry name" value="ALANINE DEHYDROGENASE"/>
    <property type="match status" value="1"/>
</dbReference>
<evidence type="ECO:0000256" key="5">
    <source>
        <dbReference type="PIRNR" id="PIRNR000183"/>
    </source>
</evidence>
<dbReference type="PROSITE" id="PS00837">
    <property type="entry name" value="ALADH_PNT_2"/>
    <property type="match status" value="1"/>
</dbReference>
<dbReference type="InterPro" id="IPR008141">
    <property type="entry name" value="Ala_DH"/>
</dbReference>
<feature type="domain" description="Alanine dehydrogenase/pyridine nucleotide transhydrogenase NAD(H)-binding" evidence="9">
    <location>
        <begin position="178"/>
        <end position="326"/>
    </location>
</feature>
<evidence type="ECO:0000256" key="2">
    <source>
        <dbReference type="ARBA" id="ARBA00012897"/>
    </source>
</evidence>
<dbReference type="NCBIfam" id="TIGR00518">
    <property type="entry name" value="alaDH"/>
    <property type="match status" value="1"/>
</dbReference>
<dbReference type="GO" id="GO:0000286">
    <property type="term" value="F:alanine dehydrogenase activity"/>
    <property type="evidence" value="ECO:0007669"/>
    <property type="project" value="UniProtKB-UniRule"/>
</dbReference>
<keyword evidence="8" id="KW-0547">Nucleotide-binding</keyword>
<evidence type="ECO:0000256" key="1">
    <source>
        <dbReference type="ARBA" id="ARBA00005689"/>
    </source>
</evidence>
<dbReference type="EC" id="1.4.1.1" evidence="2 5"/>
<comment type="similarity">
    <text evidence="1 5">Belongs to the AlaDH/PNT family.</text>
</comment>
<dbReference type="InterPro" id="IPR007698">
    <property type="entry name" value="AlaDH/PNT_NAD(H)-bd"/>
</dbReference>
<evidence type="ECO:0000313" key="12">
    <source>
        <dbReference type="Proteomes" id="UP000015524"/>
    </source>
</evidence>
<feature type="binding site" evidence="7">
    <location>
        <position position="44"/>
    </location>
    <ligand>
        <name>substrate</name>
    </ligand>
</feature>
<sequence length="400" mass="42283">MRKNRHDFRAIIMVPARLARAGGYRESRVMIVGTVREIKNHEYRVGLTPESVHELAAHGHEVLVESGAGEGIGAHDALYERAGARIVPAAADIFATAEMIVKVKEPQTDERAMLRSGQILYTYLHLAPDPEQTRDLIASGATCIAYETVTDDSGGLPLLKPMSQVAGRMSIQAGATALEKANGGRGVLLGGVPGVLPAKVAVIGGGVVGFNAAQMAAGLGADVTILDRDPQALERLGMYFEARAKTRFSNRANLAECVAEADLVIGAVLIPGAAAPKLVTSEMLGTMKKGAVLVDVAIDQGGCFETSHATTHAAPTYIVDGIVHYCVANMPGAVARTSTYALNNVTLPHALRIADLGWQEAMRRDPHLLAGLNVWDGKVTYQAVAEDLGLPYTPAREALA</sequence>
<evidence type="ECO:0000256" key="8">
    <source>
        <dbReference type="PIRSR" id="PIRSR000183-3"/>
    </source>
</evidence>
<dbReference type="PIRSF" id="PIRSF000183">
    <property type="entry name" value="Alanine_dh"/>
    <property type="match status" value="1"/>
</dbReference>
<feature type="binding site" evidence="8">
    <location>
        <position position="163"/>
    </location>
    <ligand>
        <name>NAD(+)</name>
        <dbReference type="ChEBI" id="CHEBI:57540"/>
    </ligand>
</feature>
<feature type="binding site" evidence="8">
    <location>
        <begin position="268"/>
        <end position="269"/>
    </location>
    <ligand>
        <name>NAD(+)</name>
        <dbReference type="ChEBI" id="CHEBI:57540"/>
    </ligand>
</feature>
<dbReference type="SMART" id="SM01003">
    <property type="entry name" value="AlaDh_PNT_N"/>
    <property type="match status" value="1"/>
</dbReference>
<feature type="binding site" evidence="8">
    <location>
        <begin position="327"/>
        <end position="330"/>
    </location>
    <ligand>
        <name>NAD(+)</name>
        <dbReference type="ChEBI" id="CHEBI:57540"/>
    </ligand>
</feature>
<feature type="binding site" evidence="7">
    <location>
        <position position="104"/>
    </location>
    <ligand>
        <name>substrate</name>
    </ligand>
</feature>
<dbReference type="Pfam" id="PF05222">
    <property type="entry name" value="AlaDh_PNT_N"/>
    <property type="match status" value="1"/>
</dbReference>
<dbReference type="GO" id="GO:0005886">
    <property type="term" value="C:plasma membrane"/>
    <property type="evidence" value="ECO:0007669"/>
    <property type="project" value="TreeGrafter"/>
</dbReference>
<dbReference type="eggNOG" id="COG0686">
    <property type="taxonomic scope" value="Bacteria"/>
</dbReference>
<evidence type="ECO:0000259" key="9">
    <source>
        <dbReference type="SMART" id="SM01002"/>
    </source>
</evidence>
<feature type="domain" description="Alanine dehydrogenase/pyridine nucleotide transhydrogenase N-terminal" evidence="10">
    <location>
        <begin position="33"/>
        <end position="166"/>
    </location>
</feature>
<accession>T0HLT9</accession>
<dbReference type="AlphaFoldDB" id="T0HLT9"/>
<comment type="caution">
    <text evidence="11">The sequence shown here is derived from an EMBL/GenBank/DDBJ whole genome shotgun (WGS) entry which is preliminary data.</text>
</comment>
<keyword evidence="12" id="KW-1185">Reference proteome</keyword>
<proteinExistence type="inferred from homology"/>
<keyword evidence="4 5" id="KW-0520">NAD</keyword>
<evidence type="ECO:0000313" key="11">
    <source>
        <dbReference type="EMBL" id="EQA98543.1"/>
    </source>
</evidence>
<comment type="catalytic activity">
    <reaction evidence="5">
        <text>L-alanine + NAD(+) + H2O = pyruvate + NH4(+) + NADH + H(+)</text>
        <dbReference type="Rhea" id="RHEA:18405"/>
        <dbReference type="ChEBI" id="CHEBI:15361"/>
        <dbReference type="ChEBI" id="CHEBI:15377"/>
        <dbReference type="ChEBI" id="CHEBI:15378"/>
        <dbReference type="ChEBI" id="CHEBI:28938"/>
        <dbReference type="ChEBI" id="CHEBI:57540"/>
        <dbReference type="ChEBI" id="CHEBI:57945"/>
        <dbReference type="ChEBI" id="CHEBI:57972"/>
        <dbReference type="EC" id="1.4.1.1"/>
    </reaction>
</comment>
<dbReference type="SMART" id="SM01002">
    <property type="entry name" value="AlaDh_PNT_C"/>
    <property type="match status" value="1"/>
</dbReference>